<dbReference type="Proteomes" id="UP001165083">
    <property type="component" value="Unassembled WGS sequence"/>
</dbReference>
<keyword evidence="4" id="KW-1185">Reference proteome</keyword>
<protein>
    <submittedName>
        <fullName evidence="3">Unnamed protein product</fullName>
    </submittedName>
</protein>
<organism evidence="3 4">
    <name type="scientific">Phytophthora lilii</name>
    <dbReference type="NCBI Taxonomy" id="2077276"/>
    <lineage>
        <taxon>Eukaryota</taxon>
        <taxon>Sar</taxon>
        <taxon>Stramenopiles</taxon>
        <taxon>Oomycota</taxon>
        <taxon>Peronosporomycetes</taxon>
        <taxon>Peronosporales</taxon>
        <taxon>Peronosporaceae</taxon>
        <taxon>Phytophthora</taxon>
    </lineage>
</organism>
<dbReference type="PANTHER" id="PTHR24126:SF14">
    <property type="entry name" value="ANK_REP_REGION DOMAIN-CONTAINING PROTEIN"/>
    <property type="match status" value="1"/>
</dbReference>
<sequence length="313" mass="34822">MLQDNKKTPLHFLCENEAVSADALEAILKAKPDVNAVDEFQSTPAHYICQNSRVSQLMIRELLKHKANFNIKNNVCGDQDVKYILTETLTHFVCSEQIGNTPIHYLCENDAVTVNMLEEIMSDKHVNVTISNSVRFSFRDYIPSRKQDCLAFLQKFAAPNLVPTGGASSATAEIGGEDPSELPEPLNKALTAWNASLPPFDAAFYNAVSCEAAFESTYDEVQEVSVRAGEALGDAATFAAWEKSLKKWRSCILLAYSALVPPNIWHQYAEQFQRPVPSDLSKVLGKVEAAWKQFPEQTQRRGRFEALAGVFNS</sequence>
<evidence type="ECO:0000256" key="2">
    <source>
        <dbReference type="ARBA" id="ARBA00023043"/>
    </source>
</evidence>
<keyword evidence="1" id="KW-0677">Repeat</keyword>
<comment type="caution">
    <text evidence="3">The sequence shown here is derived from an EMBL/GenBank/DDBJ whole genome shotgun (WGS) entry which is preliminary data.</text>
</comment>
<reference evidence="3" key="1">
    <citation type="submission" date="2023-04" db="EMBL/GenBank/DDBJ databases">
        <title>Phytophthora lilii NBRC 32176.</title>
        <authorList>
            <person name="Ichikawa N."/>
            <person name="Sato H."/>
            <person name="Tonouchi N."/>
        </authorList>
    </citation>
    <scope>NUCLEOTIDE SEQUENCE</scope>
    <source>
        <strain evidence="3">NBRC 32176</strain>
    </source>
</reference>
<dbReference type="OrthoDB" id="194358at2759"/>
<evidence type="ECO:0000256" key="1">
    <source>
        <dbReference type="ARBA" id="ARBA00022737"/>
    </source>
</evidence>
<evidence type="ECO:0000313" key="4">
    <source>
        <dbReference type="Proteomes" id="UP001165083"/>
    </source>
</evidence>
<dbReference type="EMBL" id="BSXW01000349">
    <property type="protein sequence ID" value="GMF19546.1"/>
    <property type="molecule type" value="Genomic_DNA"/>
</dbReference>
<dbReference type="Gene3D" id="1.25.40.20">
    <property type="entry name" value="Ankyrin repeat-containing domain"/>
    <property type="match status" value="1"/>
</dbReference>
<accession>A0A9W6TTC5</accession>
<dbReference type="SMART" id="SM00248">
    <property type="entry name" value="ANK"/>
    <property type="match status" value="3"/>
</dbReference>
<dbReference type="AlphaFoldDB" id="A0A9W6TTC5"/>
<dbReference type="InterPro" id="IPR002110">
    <property type="entry name" value="Ankyrin_rpt"/>
</dbReference>
<evidence type="ECO:0000313" key="3">
    <source>
        <dbReference type="EMBL" id="GMF19546.1"/>
    </source>
</evidence>
<name>A0A9W6TTC5_9STRA</name>
<proteinExistence type="predicted"/>
<dbReference type="SUPFAM" id="SSF48403">
    <property type="entry name" value="Ankyrin repeat"/>
    <property type="match status" value="1"/>
</dbReference>
<dbReference type="PANTHER" id="PTHR24126">
    <property type="entry name" value="ANKYRIN REPEAT, PH AND SEC7 DOMAIN CONTAINING PROTEIN SECG-RELATED"/>
    <property type="match status" value="1"/>
</dbReference>
<gene>
    <name evidence="3" type="ORF">Plil01_000748400</name>
</gene>
<keyword evidence="2" id="KW-0040">ANK repeat</keyword>
<dbReference type="InterPro" id="IPR036770">
    <property type="entry name" value="Ankyrin_rpt-contain_sf"/>
</dbReference>